<protein>
    <submittedName>
        <fullName evidence="1">Uncharacterized protein</fullName>
    </submittedName>
</protein>
<accession>A0A396IPA7</accession>
<evidence type="ECO:0000313" key="2">
    <source>
        <dbReference type="Proteomes" id="UP000265566"/>
    </source>
</evidence>
<dbReference type="AlphaFoldDB" id="A0A396IPA7"/>
<dbReference type="Proteomes" id="UP000265566">
    <property type="component" value="Chromosome 3"/>
</dbReference>
<comment type="caution">
    <text evidence="1">The sequence shown here is derived from an EMBL/GenBank/DDBJ whole genome shotgun (WGS) entry which is preliminary data.</text>
</comment>
<name>A0A396IPA7_MEDTR</name>
<organism evidence="1 2">
    <name type="scientific">Medicago truncatula</name>
    <name type="common">Barrel medic</name>
    <name type="synonym">Medicago tribuloides</name>
    <dbReference type="NCBI Taxonomy" id="3880"/>
    <lineage>
        <taxon>Eukaryota</taxon>
        <taxon>Viridiplantae</taxon>
        <taxon>Streptophyta</taxon>
        <taxon>Embryophyta</taxon>
        <taxon>Tracheophyta</taxon>
        <taxon>Spermatophyta</taxon>
        <taxon>Magnoliopsida</taxon>
        <taxon>eudicotyledons</taxon>
        <taxon>Gunneridae</taxon>
        <taxon>Pentapetalae</taxon>
        <taxon>rosids</taxon>
        <taxon>fabids</taxon>
        <taxon>Fabales</taxon>
        <taxon>Fabaceae</taxon>
        <taxon>Papilionoideae</taxon>
        <taxon>50 kb inversion clade</taxon>
        <taxon>NPAAA clade</taxon>
        <taxon>Hologalegina</taxon>
        <taxon>IRL clade</taxon>
        <taxon>Trifolieae</taxon>
        <taxon>Medicago</taxon>
    </lineage>
</organism>
<dbReference type="EMBL" id="PSQE01000003">
    <property type="protein sequence ID" value="RHN67140.1"/>
    <property type="molecule type" value="Genomic_DNA"/>
</dbReference>
<gene>
    <name evidence="1" type="ORF">MtrunA17_Chr3g0099511</name>
</gene>
<reference evidence="2" key="1">
    <citation type="journal article" date="2018" name="Nat. Plants">
        <title>Whole-genome landscape of Medicago truncatula symbiotic genes.</title>
        <authorList>
            <person name="Pecrix Y."/>
            <person name="Staton S.E."/>
            <person name="Sallet E."/>
            <person name="Lelandais-Briere C."/>
            <person name="Moreau S."/>
            <person name="Carrere S."/>
            <person name="Blein T."/>
            <person name="Jardinaud M.F."/>
            <person name="Latrasse D."/>
            <person name="Zouine M."/>
            <person name="Zahm M."/>
            <person name="Kreplak J."/>
            <person name="Mayjonade B."/>
            <person name="Satge C."/>
            <person name="Perez M."/>
            <person name="Cauet S."/>
            <person name="Marande W."/>
            <person name="Chantry-Darmon C."/>
            <person name="Lopez-Roques C."/>
            <person name="Bouchez O."/>
            <person name="Berard A."/>
            <person name="Debelle F."/>
            <person name="Munos S."/>
            <person name="Bendahmane A."/>
            <person name="Berges H."/>
            <person name="Niebel A."/>
            <person name="Buitink J."/>
            <person name="Frugier F."/>
            <person name="Benhamed M."/>
            <person name="Crespi M."/>
            <person name="Gouzy J."/>
            <person name="Gamas P."/>
        </authorList>
    </citation>
    <scope>NUCLEOTIDE SEQUENCE [LARGE SCALE GENOMIC DNA]</scope>
    <source>
        <strain evidence="2">cv. Jemalong A17</strain>
    </source>
</reference>
<evidence type="ECO:0000313" key="1">
    <source>
        <dbReference type="EMBL" id="RHN67140.1"/>
    </source>
</evidence>
<sequence length="41" mass="4514">MDGKGGKPRHRYFRGTKVCLRKLSSLISLNSLDMGCDGNCV</sequence>
<proteinExistence type="predicted"/>
<dbReference type="Gramene" id="rna15289">
    <property type="protein sequence ID" value="RHN67140.1"/>
    <property type="gene ID" value="gene15289"/>
</dbReference>